<dbReference type="InterPro" id="IPR029016">
    <property type="entry name" value="GAF-like_dom_sf"/>
</dbReference>
<dbReference type="SMART" id="SM00382">
    <property type="entry name" value="AAA"/>
    <property type="match status" value="1"/>
</dbReference>
<dbReference type="GO" id="GO:0005524">
    <property type="term" value="F:ATP binding"/>
    <property type="evidence" value="ECO:0007669"/>
    <property type="project" value="UniProtKB-KW"/>
</dbReference>
<dbReference type="SUPFAM" id="SSF46689">
    <property type="entry name" value="Homeodomain-like"/>
    <property type="match status" value="1"/>
</dbReference>
<evidence type="ECO:0000256" key="4">
    <source>
        <dbReference type="ARBA" id="ARBA00023125"/>
    </source>
</evidence>
<evidence type="ECO:0000256" key="5">
    <source>
        <dbReference type="ARBA" id="ARBA00023159"/>
    </source>
</evidence>
<sequence length="891" mass="99708">MMKSRKNTNDMTGAHPSGIAQQLATQQSLLQAAMALQQIDSTVALQSFIKTGYQSIIRYTDAHIFIYNEASNSYVHIIHPELKHTAGALKNLSKAIANQTPLLISCKNDDALQQKRLYTLYASLLPANVQQILVLPFYLNDKIIGYACLFAEDAHAFADDKQVDFQIIQLQLAQATIRLLALSSHAAASFNSNYLLHNSEALANVKSKEELRKALQQLKSCLSFQDTVIIKLEENDSIFTVFLHDCEPERSRQQAFDNLVNSVHTTNEKLCTAVINSAQPIVFDIQTLVEEGSHLGFNFMQEHGIQEVICMRLRRGNESWGIWMLMSEEKGAFTLSSQLLIQQLSYQIANVSSDLFSQEMFLSREAEQLLLLGISNEIGKIRGKKDLQGIMQKTKQVLPFNEVMIGVYNPTKTTFQVWAIAADDIHTTKPGFEEIAYAEYPVNNGIQDVLLQASTPQVFYIENLVMKNAGQSSCIPYVFELGIREIAAMPLLASNNDVIGFITLLSTNRGAFRNKDLRLLEGIGTQLSVALSNVLTNEKIEQQLEEINEYKEKLEEEKSYLQEAVTGGYTYSDIIGSSAAMQHVFQMLSQVSFAESTVLVLGETGTGKELVARAIHNSSPRKDNLMVKVNCAALPPYLIESELFGHEKGAFTGAVERRIGKFELANGGTLFLDEIGEMPIDLQVKLLRAIQEREFERVGGKSTIKADVRIIAATNRNLQQEVAAGNFRSDLFYRLHVFPITLPSLRERKEDIPLLAAHFIARFAKNAGKQDIRIAATVMKQMITYDWPGNVRELEHVLERSVLLCQGNTIKSMQLDQRDARSKSNTEINFTRSLEEVEREYILGVLHHCKGKVFGPGGAAEILGMHVSTLNHRMKKLGIHKTNVFTIQQAN</sequence>
<dbReference type="PROSITE" id="PS50045">
    <property type="entry name" value="SIGMA54_INTERACT_4"/>
    <property type="match status" value="1"/>
</dbReference>
<dbReference type="RefSeq" id="WP_111599668.1">
    <property type="nucleotide sequence ID" value="NZ_QLLL01000009.1"/>
</dbReference>
<evidence type="ECO:0000256" key="6">
    <source>
        <dbReference type="ARBA" id="ARBA00023163"/>
    </source>
</evidence>
<dbReference type="Proteomes" id="UP000249547">
    <property type="component" value="Unassembled WGS sequence"/>
</dbReference>
<evidence type="ECO:0000313" key="10">
    <source>
        <dbReference type="Proteomes" id="UP000249547"/>
    </source>
</evidence>
<accession>A0A327Q5I2</accession>
<dbReference type="InterPro" id="IPR025662">
    <property type="entry name" value="Sigma_54_int_dom_ATP-bd_1"/>
</dbReference>
<dbReference type="Pfam" id="PF01590">
    <property type="entry name" value="GAF"/>
    <property type="match status" value="1"/>
</dbReference>
<dbReference type="OrthoDB" id="9782110at2"/>
<keyword evidence="5" id="KW-0010">Activator</keyword>
<dbReference type="Pfam" id="PF02954">
    <property type="entry name" value="HTH_8"/>
    <property type="match status" value="1"/>
</dbReference>
<evidence type="ECO:0000256" key="2">
    <source>
        <dbReference type="ARBA" id="ARBA00022840"/>
    </source>
</evidence>
<dbReference type="GO" id="GO:0043565">
    <property type="term" value="F:sequence-specific DNA binding"/>
    <property type="evidence" value="ECO:0007669"/>
    <property type="project" value="InterPro"/>
</dbReference>
<reference evidence="9 10" key="1">
    <citation type="submission" date="2018-06" db="EMBL/GenBank/DDBJ databases">
        <title>Genomic Encyclopedia of Archaeal and Bacterial Type Strains, Phase II (KMG-II): from individual species to whole genera.</title>
        <authorList>
            <person name="Goeker M."/>
        </authorList>
    </citation>
    <scope>NUCLEOTIDE SEQUENCE [LARGE SCALE GENOMIC DNA]</scope>
    <source>
        <strain evidence="9 10">DSM 23857</strain>
    </source>
</reference>
<dbReference type="InterPro" id="IPR003018">
    <property type="entry name" value="GAF"/>
</dbReference>
<dbReference type="InterPro" id="IPR058031">
    <property type="entry name" value="AAA_lid_NorR"/>
</dbReference>
<dbReference type="InterPro" id="IPR002197">
    <property type="entry name" value="HTH_Fis"/>
</dbReference>
<dbReference type="SMART" id="SM00065">
    <property type="entry name" value="GAF"/>
    <property type="match status" value="2"/>
</dbReference>
<keyword evidence="3" id="KW-0805">Transcription regulation</keyword>
<dbReference type="CDD" id="cd00009">
    <property type="entry name" value="AAA"/>
    <property type="match status" value="1"/>
</dbReference>
<feature type="domain" description="Sigma-54 factor interaction" evidence="8">
    <location>
        <begin position="574"/>
        <end position="803"/>
    </location>
</feature>
<evidence type="ECO:0000313" key="9">
    <source>
        <dbReference type="EMBL" id="RAI99708.1"/>
    </source>
</evidence>
<comment type="caution">
    <text evidence="9">The sequence shown here is derived from an EMBL/GenBank/DDBJ whole genome shotgun (WGS) entry which is preliminary data.</text>
</comment>
<feature type="coiled-coil region" evidence="7">
    <location>
        <begin position="533"/>
        <end position="564"/>
    </location>
</feature>
<keyword evidence="4" id="KW-0238">DNA-binding</keyword>
<dbReference type="Pfam" id="PF00158">
    <property type="entry name" value="Sigma54_activat"/>
    <property type="match status" value="1"/>
</dbReference>
<dbReference type="PROSITE" id="PS00676">
    <property type="entry name" value="SIGMA54_INTERACT_2"/>
    <property type="match status" value="1"/>
</dbReference>
<dbReference type="Gene3D" id="3.40.50.300">
    <property type="entry name" value="P-loop containing nucleotide triphosphate hydrolases"/>
    <property type="match status" value="1"/>
</dbReference>
<keyword evidence="6" id="KW-0804">Transcription</keyword>
<organism evidence="9 10">
    <name type="scientific">Chitinophaga skermanii</name>
    <dbReference type="NCBI Taxonomy" id="331697"/>
    <lineage>
        <taxon>Bacteria</taxon>
        <taxon>Pseudomonadati</taxon>
        <taxon>Bacteroidota</taxon>
        <taxon>Chitinophagia</taxon>
        <taxon>Chitinophagales</taxon>
        <taxon>Chitinophagaceae</taxon>
        <taxon>Chitinophaga</taxon>
    </lineage>
</organism>
<dbReference type="SUPFAM" id="SSF55781">
    <property type="entry name" value="GAF domain-like"/>
    <property type="match status" value="3"/>
</dbReference>
<protein>
    <submittedName>
        <fullName evidence="9">Transcriptional regulator with GAF, ATPase, and Fis domain</fullName>
    </submittedName>
</protein>
<evidence type="ECO:0000256" key="1">
    <source>
        <dbReference type="ARBA" id="ARBA00022741"/>
    </source>
</evidence>
<proteinExistence type="predicted"/>
<dbReference type="PANTHER" id="PTHR32071">
    <property type="entry name" value="TRANSCRIPTIONAL REGULATORY PROTEIN"/>
    <property type="match status" value="1"/>
</dbReference>
<dbReference type="Pfam" id="PF13185">
    <property type="entry name" value="GAF_2"/>
    <property type="match status" value="1"/>
</dbReference>
<dbReference type="InterPro" id="IPR025943">
    <property type="entry name" value="Sigma_54_int_dom_ATP-bd_2"/>
</dbReference>
<dbReference type="PROSITE" id="PS00675">
    <property type="entry name" value="SIGMA54_INTERACT_1"/>
    <property type="match status" value="1"/>
</dbReference>
<dbReference type="PANTHER" id="PTHR32071:SF117">
    <property type="entry name" value="PTS-DEPENDENT DIHYDROXYACETONE KINASE OPERON REGULATORY PROTEIN-RELATED"/>
    <property type="match status" value="1"/>
</dbReference>
<evidence type="ECO:0000256" key="3">
    <source>
        <dbReference type="ARBA" id="ARBA00023015"/>
    </source>
</evidence>
<keyword evidence="7" id="KW-0175">Coiled coil</keyword>
<dbReference type="GO" id="GO:0006355">
    <property type="term" value="P:regulation of DNA-templated transcription"/>
    <property type="evidence" value="ECO:0007669"/>
    <property type="project" value="InterPro"/>
</dbReference>
<keyword evidence="2" id="KW-0067">ATP-binding</keyword>
<name>A0A327Q5I2_9BACT</name>
<dbReference type="SUPFAM" id="SSF52540">
    <property type="entry name" value="P-loop containing nucleoside triphosphate hydrolases"/>
    <property type="match status" value="1"/>
</dbReference>
<dbReference type="InterPro" id="IPR009057">
    <property type="entry name" value="Homeodomain-like_sf"/>
</dbReference>
<dbReference type="Gene3D" id="1.10.10.60">
    <property type="entry name" value="Homeodomain-like"/>
    <property type="match status" value="1"/>
</dbReference>
<evidence type="ECO:0000259" key="8">
    <source>
        <dbReference type="PROSITE" id="PS50045"/>
    </source>
</evidence>
<dbReference type="AlphaFoldDB" id="A0A327Q5I2"/>
<dbReference type="InterPro" id="IPR027417">
    <property type="entry name" value="P-loop_NTPase"/>
</dbReference>
<dbReference type="EMBL" id="QLLL01000009">
    <property type="protein sequence ID" value="RAI99708.1"/>
    <property type="molecule type" value="Genomic_DNA"/>
</dbReference>
<dbReference type="Gene3D" id="3.30.450.40">
    <property type="match status" value="3"/>
</dbReference>
<dbReference type="InterPro" id="IPR002078">
    <property type="entry name" value="Sigma_54_int"/>
</dbReference>
<dbReference type="FunFam" id="3.40.50.300:FF:000006">
    <property type="entry name" value="DNA-binding transcriptional regulator NtrC"/>
    <property type="match status" value="1"/>
</dbReference>
<keyword evidence="1" id="KW-0547">Nucleotide-binding</keyword>
<evidence type="ECO:0000256" key="7">
    <source>
        <dbReference type="SAM" id="Coils"/>
    </source>
</evidence>
<dbReference type="InterPro" id="IPR003593">
    <property type="entry name" value="AAA+_ATPase"/>
</dbReference>
<gene>
    <name evidence="9" type="ORF">LX64_04253</name>
</gene>
<dbReference type="Gene3D" id="1.10.8.60">
    <property type="match status" value="1"/>
</dbReference>
<dbReference type="Pfam" id="PF25601">
    <property type="entry name" value="AAA_lid_14"/>
    <property type="match status" value="1"/>
</dbReference>
<dbReference type="PROSITE" id="PS00688">
    <property type="entry name" value="SIGMA54_INTERACT_3"/>
    <property type="match status" value="1"/>
</dbReference>
<keyword evidence="10" id="KW-1185">Reference proteome</keyword>
<dbReference type="InterPro" id="IPR025944">
    <property type="entry name" value="Sigma_54_int_dom_CS"/>
</dbReference>